<dbReference type="Proteomes" id="UP000234275">
    <property type="component" value="Unassembled WGS sequence"/>
</dbReference>
<name>A0A2I2GB45_9EURO</name>
<dbReference type="GO" id="GO:0003959">
    <property type="term" value="F:NADPH dehydrogenase activity"/>
    <property type="evidence" value="ECO:0007669"/>
    <property type="project" value="TreeGrafter"/>
</dbReference>
<evidence type="ECO:0000259" key="2">
    <source>
        <dbReference type="Pfam" id="PF00724"/>
    </source>
</evidence>
<protein>
    <submittedName>
        <fullName evidence="3">NADPH dehydrogenase</fullName>
    </submittedName>
</protein>
<dbReference type="RefSeq" id="XP_024705403.1">
    <property type="nucleotide sequence ID" value="XM_024842442.1"/>
</dbReference>
<dbReference type="AlphaFoldDB" id="A0A2I2GB45"/>
<accession>A0A2I2GB45</accession>
<feature type="domain" description="NADH:flavin oxidoreductase/NADH oxidase N-terminal" evidence="2">
    <location>
        <begin position="4"/>
        <end position="334"/>
    </location>
</feature>
<dbReference type="PANTHER" id="PTHR22893:SF91">
    <property type="entry name" value="NADPH DEHYDROGENASE 2-RELATED"/>
    <property type="match status" value="1"/>
</dbReference>
<proteinExistence type="predicted"/>
<keyword evidence="4" id="KW-1185">Reference proteome</keyword>
<organism evidence="3 4">
    <name type="scientific">Aspergillus steynii IBT 23096</name>
    <dbReference type="NCBI Taxonomy" id="1392250"/>
    <lineage>
        <taxon>Eukaryota</taxon>
        <taxon>Fungi</taxon>
        <taxon>Dikarya</taxon>
        <taxon>Ascomycota</taxon>
        <taxon>Pezizomycotina</taxon>
        <taxon>Eurotiomycetes</taxon>
        <taxon>Eurotiomycetidae</taxon>
        <taxon>Eurotiales</taxon>
        <taxon>Aspergillaceae</taxon>
        <taxon>Aspergillus</taxon>
        <taxon>Aspergillus subgen. Circumdati</taxon>
    </lineage>
</organism>
<dbReference type="InterPro" id="IPR045247">
    <property type="entry name" value="Oye-like"/>
</dbReference>
<keyword evidence="1" id="KW-0521">NADP</keyword>
<dbReference type="GO" id="GO:0010181">
    <property type="term" value="F:FMN binding"/>
    <property type="evidence" value="ECO:0007669"/>
    <property type="project" value="InterPro"/>
</dbReference>
<dbReference type="InterPro" id="IPR001155">
    <property type="entry name" value="OxRdtase_FMN_N"/>
</dbReference>
<sequence>MTTNLFSPIRVGGLDLKHRIAMAPMTRNRADDHHVPLDIAREYYAQRASTPGTLLINEGTFISARAGGMENVPGIWNDEQIKQWRTVTDAVHSQGSFIFCQLWALGRAAGPEVLAKDGYSVISSGNLPISESTAVPKPLTEDEIREWISDYAQAAKNAIAAGFDGVEIHGANGYLCDQFLQSTCNNREDSWGGSVENRSRFGLEVAKAVANAVGPERTGYRISPWSRFQGMRMDGLHTQFTHLVEGLGRLNLAYLHVVEPRISGGMTVEAADEDNSFLLNAFGDKGAIILAGGFTGESAEKAIQAHPGHRVAIAFGRHFLANPDLPFRIAKGLDFNQYERPTFYTPKSPVGYIDYPFSKEYSISV</sequence>
<dbReference type="PANTHER" id="PTHR22893">
    <property type="entry name" value="NADH OXIDOREDUCTASE-RELATED"/>
    <property type="match status" value="1"/>
</dbReference>
<dbReference type="STRING" id="1392250.A0A2I2GB45"/>
<dbReference type="Pfam" id="PF00724">
    <property type="entry name" value="Oxidored_FMN"/>
    <property type="match status" value="1"/>
</dbReference>
<dbReference type="SUPFAM" id="SSF51395">
    <property type="entry name" value="FMN-linked oxidoreductases"/>
    <property type="match status" value="1"/>
</dbReference>
<evidence type="ECO:0000256" key="1">
    <source>
        <dbReference type="ARBA" id="ARBA00022857"/>
    </source>
</evidence>
<dbReference type="Gene3D" id="3.20.20.70">
    <property type="entry name" value="Aldolase class I"/>
    <property type="match status" value="1"/>
</dbReference>
<dbReference type="CDD" id="cd02933">
    <property type="entry name" value="OYE_like_FMN"/>
    <property type="match status" value="1"/>
</dbReference>
<dbReference type="VEuPathDB" id="FungiDB:P170DRAFT_135803"/>
<evidence type="ECO:0000313" key="3">
    <source>
        <dbReference type="EMBL" id="PLB50101.1"/>
    </source>
</evidence>
<dbReference type="OrthoDB" id="276546at2759"/>
<dbReference type="EMBL" id="MSFO01000003">
    <property type="protein sequence ID" value="PLB50101.1"/>
    <property type="molecule type" value="Genomic_DNA"/>
</dbReference>
<reference evidence="3 4" key="1">
    <citation type="submission" date="2016-12" db="EMBL/GenBank/DDBJ databases">
        <title>The genomes of Aspergillus section Nigri reveals drivers in fungal speciation.</title>
        <authorList>
            <consortium name="DOE Joint Genome Institute"/>
            <person name="Vesth T.C."/>
            <person name="Nybo J."/>
            <person name="Theobald S."/>
            <person name="Brandl J."/>
            <person name="Frisvad J.C."/>
            <person name="Nielsen K.F."/>
            <person name="Lyhne E.K."/>
            <person name="Kogle M.E."/>
            <person name="Kuo A."/>
            <person name="Riley R."/>
            <person name="Clum A."/>
            <person name="Nolan M."/>
            <person name="Lipzen A."/>
            <person name="Salamov A."/>
            <person name="Henrissat B."/>
            <person name="Wiebenga A."/>
            <person name="De Vries R.P."/>
            <person name="Grigoriev I.V."/>
            <person name="Mortensen U.H."/>
            <person name="Andersen M.R."/>
            <person name="Baker S.E."/>
        </authorList>
    </citation>
    <scope>NUCLEOTIDE SEQUENCE [LARGE SCALE GENOMIC DNA]</scope>
    <source>
        <strain evidence="3 4">IBT 23096</strain>
    </source>
</reference>
<dbReference type="InterPro" id="IPR013785">
    <property type="entry name" value="Aldolase_TIM"/>
</dbReference>
<comment type="caution">
    <text evidence="3">The sequence shown here is derived from an EMBL/GenBank/DDBJ whole genome shotgun (WGS) entry which is preliminary data.</text>
</comment>
<dbReference type="GeneID" id="36550139"/>
<dbReference type="FunFam" id="3.20.20.70:FF:000138">
    <property type="entry name" value="NADPH dehydrogenase 1"/>
    <property type="match status" value="1"/>
</dbReference>
<gene>
    <name evidence="3" type="ORF">P170DRAFT_135803</name>
</gene>
<evidence type="ECO:0000313" key="4">
    <source>
        <dbReference type="Proteomes" id="UP000234275"/>
    </source>
</evidence>